<dbReference type="PANTHER" id="PTHR24291">
    <property type="entry name" value="CYTOCHROME P450 FAMILY 4"/>
    <property type="match status" value="1"/>
</dbReference>
<dbReference type="InterPro" id="IPR002401">
    <property type="entry name" value="Cyt_P450_E_grp-I"/>
</dbReference>
<dbReference type="STRING" id="101091.A0A1C7NHF9"/>
<evidence type="ECO:0000256" key="6">
    <source>
        <dbReference type="ARBA" id="ARBA00023033"/>
    </source>
</evidence>
<keyword evidence="3 7" id="KW-0479">Metal-binding</keyword>
<evidence type="ECO:0000256" key="2">
    <source>
        <dbReference type="ARBA" id="ARBA00022617"/>
    </source>
</evidence>
<keyword evidence="2 7" id="KW-0349">Heme</keyword>
<dbReference type="PRINTS" id="PR00463">
    <property type="entry name" value="EP450I"/>
</dbReference>
<sequence>MSRSMIQICSVLKESIWNTLSFYNHVIVSKVQNKNRKWIISTAIALSFAYFIRSRVFYPPKRFRHLPHTSTFQMILSVLRKDSIFEYNRKHVQPLFEKNDTRGLYTRLGPTGWEVYVSNLEDAKQVLFKLDTFPKTDEFKESKDTLGNKFSVGQNIFIANGHEWKKQRSIANSAFHRSMPIIMFGELVETLFRTMELMDDTIEVTSLLRRYTLDAIGKAAFGFDFHATEDPNSQWVVCYDAINVAFQDPLFLLFPILEQKFLWMFPKRKAIHDQLDLFLEMMDDIILNKRKEIQADKKHQNEAEKDLLTLMIEAEQRGEGVMTNKVLKGNLCFFFLAGHDTTTNALSFALYFLAVYPDVQERARKEVLTILGEDRIPTFEQIKAMTYLTQVIKETLRLYPPAPRIFPRYAQEDIALSGCMIPKGTHVIVDLHGLQRDENVWKDADRFNPDRFSEENDALTKNATWIPFSTGGRQCLGMNFSLTEQRVVLSMLLRKYEWSLPKESPHRDHVLTAGTFLVGPKDLDITFKKRY</sequence>
<dbReference type="InterPro" id="IPR050196">
    <property type="entry name" value="Cytochrome_P450_Monoox"/>
</dbReference>
<dbReference type="InParanoid" id="A0A1C7NHF9"/>
<comment type="caution">
    <text evidence="10">The sequence shown here is derived from an EMBL/GenBank/DDBJ whole genome shotgun (WGS) entry which is preliminary data.</text>
</comment>
<keyword evidence="9" id="KW-1133">Transmembrane helix</keyword>
<evidence type="ECO:0000256" key="8">
    <source>
        <dbReference type="RuleBase" id="RU000461"/>
    </source>
</evidence>
<comment type="cofactor">
    <cofactor evidence="7">
        <name>heme</name>
        <dbReference type="ChEBI" id="CHEBI:30413"/>
    </cofactor>
</comment>
<evidence type="ECO:0000256" key="5">
    <source>
        <dbReference type="ARBA" id="ARBA00023004"/>
    </source>
</evidence>
<evidence type="ECO:0008006" key="12">
    <source>
        <dbReference type="Google" id="ProtNLM"/>
    </source>
</evidence>
<evidence type="ECO:0000256" key="9">
    <source>
        <dbReference type="SAM" id="Phobius"/>
    </source>
</evidence>
<keyword evidence="4 8" id="KW-0560">Oxidoreductase</keyword>
<comment type="similarity">
    <text evidence="1 8">Belongs to the cytochrome P450 family.</text>
</comment>
<dbReference type="GO" id="GO:0016705">
    <property type="term" value="F:oxidoreductase activity, acting on paired donors, with incorporation or reduction of molecular oxygen"/>
    <property type="evidence" value="ECO:0007669"/>
    <property type="project" value="InterPro"/>
</dbReference>
<dbReference type="GO" id="GO:0004497">
    <property type="term" value="F:monooxygenase activity"/>
    <property type="evidence" value="ECO:0007669"/>
    <property type="project" value="UniProtKB-KW"/>
</dbReference>
<evidence type="ECO:0000313" key="10">
    <source>
        <dbReference type="EMBL" id="OBZ88448.1"/>
    </source>
</evidence>
<evidence type="ECO:0000256" key="7">
    <source>
        <dbReference type="PIRSR" id="PIRSR602401-1"/>
    </source>
</evidence>
<organism evidence="10 11">
    <name type="scientific">Choanephora cucurbitarum</name>
    <dbReference type="NCBI Taxonomy" id="101091"/>
    <lineage>
        <taxon>Eukaryota</taxon>
        <taxon>Fungi</taxon>
        <taxon>Fungi incertae sedis</taxon>
        <taxon>Mucoromycota</taxon>
        <taxon>Mucoromycotina</taxon>
        <taxon>Mucoromycetes</taxon>
        <taxon>Mucorales</taxon>
        <taxon>Mucorineae</taxon>
        <taxon>Choanephoraceae</taxon>
        <taxon>Choanephoroideae</taxon>
        <taxon>Choanephora</taxon>
    </lineage>
</organism>
<keyword evidence="6 8" id="KW-0503">Monooxygenase</keyword>
<dbReference type="PRINTS" id="PR00385">
    <property type="entry name" value="P450"/>
</dbReference>
<keyword evidence="9" id="KW-0812">Transmembrane</keyword>
<dbReference type="InterPro" id="IPR017972">
    <property type="entry name" value="Cyt_P450_CS"/>
</dbReference>
<reference evidence="10 11" key="1">
    <citation type="submission" date="2016-03" db="EMBL/GenBank/DDBJ databases">
        <title>Choanephora cucurbitarum.</title>
        <authorList>
            <person name="Min B."/>
            <person name="Park H."/>
            <person name="Park J.-H."/>
            <person name="Shin H.-D."/>
            <person name="Choi I.-G."/>
        </authorList>
    </citation>
    <scope>NUCLEOTIDE SEQUENCE [LARGE SCALE GENOMIC DNA]</scope>
    <source>
        <strain evidence="10 11">KUS-F28377</strain>
    </source>
</reference>
<dbReference type="Gene3D" id="1.10.630.10">
    <property type="entry name" value="Cytochrome P450"/>
    <property type="match status" value="1"/>
</dbReference>
<dbReference type="GO" id="GO:0020037">
    <property type="term" value="F:heme binding"/>
    <property type="evidence" value="ECO:0007669"/>
    <property type="project" value="InterPro"/>
</dbReference>
<keyword evidence="5 7" id="KW-0408">Iron</keyword>
<feature type="transmembrane region" description="Helical" evidence="9">
    <location>
        <begin position="38"/>
        <end position="58"/>
    </location>
</feature>
<protein>
    <recommendedName>
        <fullName evidence="12">Cytochrome P450</fullName>
    </recommendedName>
</protein>
<dbReference type="PANTHER" id="PTHR24291:SF50">
    <property type="entry name" value="BIFUNCTIONAL ALBAFLAVENONE MONOOXYGENASE_TERPENE SYNTHASE"/>
    <property type="match status" value="1"/>
</dbReference>
<dbReference type="Proteomes" id="UP000093000">
    <property type="component" value="Unassembled WGS sequence"/>
</dbReference>
<accession>A0A1C7NHF9</accession>
<evidence type="ECO:0000313" key="11">
    <source>
        <dbReference type="Proteomes" id="UP000093000"/>
    </source>
</evidence>
<gene>
    <name evidence="10" type="ORF">A0J61_03504</name>
</gene>
<keyword evidence="11" id="KW-1185">Reference proteome</keyword>
<dbReference type="PROSITE" id="PS00086">
    <property type="entry name" value="CYTOCHROME_P450"/>
    <property type="match status" value="1"/>
</dbReference>
<evidence type="ECO:0000256" key="4">
    <source>
        <dbReference type="ARBA" id="ARBA00023002"/>
    </source>
</evidence>
<evidence type="ECO:0000256" key="3">
    <source>
        <dbReference type="ARBA" id="ARBA00022723"/>
    </source>
</evidence>
<proteinExistence type="inferred from homology"/>
<dbReference type="EMBL" id="LUGH01000152">
    <property type="protein sequence ID" value="OBZ88448.1"/>
    <property type="molecule type" value="Genomic_DNA"/>
</dbReference>
<dbReference type="InterPro" id="IPR001128">
    <property type="entry name" value="Cyt_P450"/>
</dbReference>
<dbReference type="OrthoDB" id="1470350at2759"/>
<keyword evidence="9" id="KW-0472">Membrane</keyword>
<feature type="binding site" description="axial binding residue" evidence="7">
    <location>
        <position position="475"/>
    </location>
    <ligand>
        <name>heme</name>
        <dbReference type="ChEBI" id="CHEBI:30413"/>
    </ligand>
    <ligandPart>
        <name>Fe</name>
        <dbReference type="ChEBI" id="CHEBI:18248"/>
    </ligandPart>
</feature>
<dbReference type="GO" id="GO:0005506">
    <property type="term" value="F:iron ion binding"/>
    <property type="evidence" value="ECO:0007669"/>
    <property type="project" value="InterPro"/>
</dbReference>
<evidence type="ECO:0000256" key="1">
    <source>
        <dbReference type="ARBA" id="ARBA00010617"/>
    </source>
</evidence>
<dbReference type="InterPro" id="IPR036396">
    <property type="entry name" value="Cyt_P450_sf"/>
</dbReference>
<dbReference type="Pfam" id="PF00067">
    <property type="entry name" value="p450"/>
    <property type="match status" value="1"/>
</dbReference>
<dbReference type="SUPFAM" id="SSF48264">
    <property type="entry name" value="Cytochrome P450"/>
    <property type="match status" value="1"/>
</dbReference>
<name>A0A1C7NHF9_9FUNG</name>
<dbReference type="AlphaFoldDB" id="A0A1C7NHF9"/>